<accession>A0A834L7A8</accession>
<name>A0A834L7A8_RHOSS</name>
<dbReference type="OrthoDB" id="1865546at2759"/>
<sequence length="249" mass="28369">MHQPIKYTYDYYTNSILFGNKKGNNSAAMINSLPSHLLVNVLARVASSSFTDLINSKLCCKDFRREAEEECILEQVSIMGFPVNQWLKSEEVSLFLNRCVEGGNPEALYRQGMVEYFSSMRMESGLEKLRRASEKGHAEASYVYGIILVCMGGQSSIEGLKLLNAMKSGSTSQSTRFAIFQECRKRIEAVIRSMWINNHLTGRQSRSCCHENTSRLKETWDGRHEVEDDASCEACKWDREVSLFCDMLH</sequence>
<evidence type="ECO:0000259" key="1">
    <source>
        <dbReference type="Pfam" id="PF23310"/>
    </source>
</evidence>
<dbReference type="PANTHER" id="PTHR33784:SF10">
    <property type="entry name" value="F-BOX PROTEIN"/>
    <property type="match status" value="1"/>
</dbReference>
<evidence type="ECO:0000313" key="2">
    <source>
        <dbReference type="EMBL" id="KAF7124981.1"/>
    </source>
</evidence>
<dbReference type="SUPFAM" id="SSF81383">
    <property type="entry name" value="F-box domain"/>
    <property type="match status" value="1"/>
</dbReference>
<dbReference type="PANTHER" id="PTHR33784">
    <property type="entry name" value="OS05G0482100 PROTEIN"/>
    <property type="match status" value="1"/>
</dbReference>
<dbReference type="InterPro" id="IPR040338">
    <property type="entry name" value="At1g67623-like"/>
</dbReference>
<dbReference type="EMBL" id="WJXA01000012">
    <property type="protein sequence ID" value="KAF7124981.1"/>
    <property type="molecule type" value="Genomic_DNA"/>
</dbReference>
<dbReference type="AlphaFoldDB" id="A0A834L7A8"/>
<dbReference type="Proteomes" id="UP000626092">
    <property type="component" value="Unassembled WGS sequence"/>
</dbReference>
<dbReference type="InterPro" id="IPR036047">
    <property type="entry name" value="F-box-like_dom_sf"/>
</dbReference>
<protein>
    <recommendedName>
        <fullName evidence="1">At2g35280-like TPR domain-containing protein</fullName>
    </recommendedName>
</protein>
<reference evidence="2" key="1">
    <citation type="submission" date="2019-11" db="EMBL/GenBank/DDBJ databases">
        <authorList>
            <person name="Liu Y."/>
            <person name="Hou J."/>
            <person name="Li T.-Q."/>
            <person name="Guan C.-H."/>
            <person name="Wu X."/>
            <person name="Wu H.-Z."/>
            <person name="Ling F."/>
            <person name="Zhang R."/>
            <person name="Shi X.-G."/>
            <person name="Ren J.-P."/>
            <person name="Chen E.-F."/>
            <person name="Sun J.-M."/>
        </authorList>
    </citation>
    <scope>NUCLEOTIDE SEQUENCE</scope>
    <source>
        <strain evidence="2">Adult_tree_wgs_1</strain>
        <tissue evidence="2">Leaves</tissue>
    </source>
</reference>
<comment type="caution">
    <text evidence="2">The sequence shown here is derived from an EMBL/GenBank/DDBJ whole genome shotgun (WGS) entry which is preliminary data.</text>
</comment>
<gene>
    <name evidence="2" type="ORF">RHSIM_Rhsim12G0105400</name>
</gene>
<evidence type="ECO:0000313" key="3">
    <source>
        <dbReference type="Proteomes" id="UP000626092"/>
    </source>
</evidence>
<keyword evidence="3" id="KW-1185">Reference proteome</keyword>
<dbReference type="Pfam" id="PF23310">
    <property type="entry name" value="TPR_27"/>
    <property type="match status" value="1"/>
</dbReference>
<proteinExistence type="predicted"/>
<dbReference type="InterPro" id="IPR057136">
    <property type="entry name" value="At2g35280_TPR_dom"/>
</dbReference>
<organism evidence="2 3">
    <name type="scientific">Rhododendron simsii</name>
    <name type="common">Sims's rhododendron</name>
    <dbReference type="NCBI Taxonomy" id="118357"/>
    <lineage>
        <taxon>Eukaryota</taxon>
        <taxon>Viridiplantae</taxon>
        <taxon>Streptophyta</taxon>
        <taxon>Embryophyta</taxon>
        <taxon>Tracheophyta</taxon>
        <taxon>Spermatophyta</taxon>
        <taxon>Magnoliopsida</taxon>
        <taxon>eudicotyledons</taxon>
        <taxon>Gunneridae</taxon>
        <taxon>Pentapetalae</taxon>
        <taxon>asterids</taxon>
        <taxon>Ericales</taxon>
        <taxon>Ericaceae</taxon>
        <taxon>Ericoideae</taxon>
        <taxon>Rhodoreae</taxon>
        <taxon>Rhododendron</taxon>
    </lineage>
</organism>
<feature type="domain" description="At2g35280-like TPR" evidence="1">
    <location>
        <begin position="81"/>
        <end position="191"/>
    </location>
</feature>